<dbReference type="EMBL" id="LSRX01001016">
    <property type="protein sequence ID" value="OLP84820.1"/>
    <property type="molecule type" value="Genomic_DNA"/>
</dbReference>
<dbReference type="InterPro" id="IPR036394">
    <property type="entry name" value="Ribosomal_uL22_sf"/>
</dbReference>
<keyword evidence="2 4" id="KW-0689">Ribosomal protein</keyword>
<evidence type="ECO:0000313" key="9">
    <source>
        <dbReference type="Proteomes" id="UP000186817"/>
    </source>
</evidence>
<dbReference type="InterPro" id="IPR000073">
    <property type="entry name" value="AB_hydrolase_1"/>
</dbReference>
<dbReference type="PROSITE" id="PS00464">
    <property type="entry name" value="RIBOSOMAL_L22"/>
    <property type="match status" value="1"/>
</dbReference>
<dbReference type="PANTHER" id="PTHR11593">
    <property type="entry name" value="60S RIBOSOMAL PROTEIN L17"/>
    <property type="match status" value="1"/>
</dbReference>
<dbReference type="Gene3D" id="3.90.470.10">
    <property type="entry name" value="Ribosomal protein L22/L17"/>
    <property type="match status" value="1"/>
</dbReference>
<comment type="similarity">
    <text evidence="1 4">Belongs to the universal ribosomal protein uL22 family.</text>
</comment>
<gene>
    <name evidence="8" type="primary">RPL17</name>
    <name evidence="8" type="ORF">AK812_SmicGene34265</name>
</gene>
<dbReference type="OrthoDB" id="10254664at2759"/>
<dbReference type="GO" id="GO:0002181">
    <property type="term" value="P:cytoplasmic translation"/>
    <property type="evidence" value="ECO:0007669"/>
    <property type="project" value="TreeGrafter"/>
</dbReference>
<evidence type="ECO:0000313" key="8">
    <source>
        <dbReference type="EMBL" id="OLP84820.1"/>
    </source>
</evidence>
<evidence type="ECO:0000256" key="1">
    <source>
        <dbReference type="ARBA" id="ARBA00009451"/>
    </source>
</evidence>
<dbReference type="InterPro" id="IPR029058">
    <property type="entry name" value="AB_hydrolase_fold"/>
</dbReference>
<protein>
    <submittedName>
        <fullName evidence="8">60S ribosomal protein L17</fullName>
    </submittedName>
</protein>
<sequence length="544" mass="61116">MRVTAAQGVDLRVHYKNTYETAQAVKGMTLSAAKQYLEDVCEKKRCIPFRKYTGCAYYDTSQLQIYVRVPLKVKSAKIVLGLLKNAEANAEFKNLATENLYVYHVQVNAAQQGRRRTYRAHGRIGPYMNCPCHVEMILQEIFTAHWPELCKSAAGSGKLSEKEEGVEKPAEETVRHVPQMLDVPIPDYMQSKNLELILPRSFTKASIRKELVTLNLGGLFKGPERHKEMSPPLHLKDCNDGSSETAGEEKPKKFTRKQLAKLRLPETAVELAAMPSFRVAAATAANSHDPEAPTAYCAQKRKCCCCELPRYAKCSVCLAAVYLALMPCVYLLGHFLVYPGLVLEAVRVRWYDVLLNMDTILPTEQQQWDLYSISFPGSQYAPNTGWTTEGRAEEDAEDLLQYVHNLAGRAVVVYGWSLGTSVAASLAAKKSDAVQCVLLGNPFTSIRDVALAWTKNFAWPYLYLVDEWPTARWAKQFRAPTIVMSSTQDQVVPQEMHRKIYETVPSEKFLVELPLQHMDIDGFMDATHDHVLSWCANAATQVHG</sequence>
<evidence type="ECO:0000256" key="5">
    <source>
        <dbReference type="SAM" id="MobiDB-lite"/>
    </source>
</evidence>
<dbReference type="Pfam" id="PF00237">
    <property type="entry name" value="Ribosomal_L22"/>
    <property type="match status" value="1"/>
</dbReference>
<dbReference type="InterPro" id="IPR001063">
    <property type="entry name" value="Ribosomal_uL22"/>
</dbReference>
<keyword evidence="3 4" id="KW-0687">Ribonucleoprotein</keyword>
<proteinExistence type="inferred from homology"/>
<feature type="region of interest" description="Disordered" evidence="5">
    <location>
        <begin position="223"/>
        <end position="253"/>
    </location>
</feature>
<dbReference type="InterPro" id="IPR005721">
    <property type="entry name" value="Ribosomal_uL22_euk/arc"/>
</dbReference>
<dbReference type="Gene3D" id="3.40.50.1820">
    <property type="entry name" value="alpha/beta hydrolase"/>
    <property type="match status" value="1"/>
</dbReference>
<dbReference type="CDD" id="cd00336">
    <property type="entry name" value="Ribosomal_L22"/>
    <property type="match status" value="1"/>
</dbReference>
<keyword evidence="6" id="KW-0472">Membrane</keyword>
<comment type="caution">
    <text evidence="8">The sequence shown here is derived from an EMBL/GenBank/DDBJ whole genome shotgun (WGS) entry which is preliminary data.</text>
</comment>
<keyword evidence="6" id="KW-0812">Transmembrane</keyword>
<dbReference type="Pfam" id="PF00561">
    <property type="entry name" value="Abhydrolase_1"/>
    <property type="match status" value="1"/>
</dbReference>
<keyword evidence="9" id="KW-1185">Reference proteome</keyword>
<feature type="domain" description="AB hydrolase-1" evidence="7">
    <location>
        <begin position="365"/>
        <end position="459"/>
    </location>
</feature>
<feature type="transmembrane region" description="Helical" evidence="6">
    <location>
        <begin position="319"/>
        <end position="341"/>
    </location>
</feature>
<feature type="compositionally biased region" description="Basic and acidic residues" evidence="5">
    <location>
        <begin position="223"/>
        <end position="239"/>
    </location>
</feature>
<accession>A0A1Q9CPH5</accession>
<dbReference type="GO" id="GO:0022625">
    <property type="term" value="C:cytosolic large ribosomal subunit"/>
    <property type="evidence" value="ECO:0007669"/>
    <property type="project" value="TreeGrafter"/>
</dbReference>
<dbReference type="SUPFAM" id="SSF53474">
    <property type="entry name" value="alpha/beta-Hydrolases"/>
    <property type="match status" value="1"/>
</dbReference>
<reference evidence="8 9" key="1">
    <citation type="submission" date="2016-02" db="EMBL/GenBank/DDBJ databases">
        <title>Genome analysis of coral dinoflagellate symbionts highlights evolutionary adaptations to a symbiotic lifestyle.</title>
        <authorList>
            <person name="Aranda M."/>
            <person name="Li Y."/>
            <person name="Liew Y.J."/>
            <person name="Baumgarten S."/>
            <person name="Simakov O."/>
            <person name="Wilson M."/>
            <person name="Piel J."/>
            <person name="Ashoor H."/>
            <person name="Bougouffa S."/>
            <person name="Bajic V.B."/>
            <person name="Ryu T."/>
            <person name="Ravasi T."/>
            <person name="Bayer T."/>
            <person name="Micklem G."/>
            <person name="Kim H."/>
            <person name="Bhak J."/>
            <person name="Lajeunesse T.C."/>
            <person name="Voolstra C.R."/>
        </authorList>
    </citation>
    <scope>NUCLEOTIDE SEQUENCE [LARGE SCALE GENOMIC DNA]</scope>
    <source>
        <strain evidence="8 9">CCMP2467</strain>
    </source>
</reference>
<organism evidence="8 9">
    <name type="scientific">Symbiodinium microadriaticum</name>
    <name type="common">Dinoflagellate</name>
    <name type="synonym">Zooxanthella microadriatica</name>
    <dbReference type="NCBI Taxonomy" id="2951"/>
    <lineage>
        <taxon>Eukaryota</taxon>
        <taxon>Sar</taxon>
        <taxon>Alveolata</taxon>
        <taxon>Dinophyceae</taxon>
        <taxon>Suessiales</taxon>
        <taxon>Symbiodiniaceae</taxon>
        <taxon>Symbiodinium</taxon>
    </lineage>
</organism>
<evidence type="ECO:0000256" key="3">
    <source>
        <dbReference type="ARBA" id="ARBA00023274"/>
    </source>
</evidence>
<dbReference type="AlphaFoldDB" id="A0A1Q9CPH5"/>
<dbReference type="SUPFAM" id="SSF54843">
    <property type="entry name" value="Ribosomal protein L22"/>
    <property type="match status" value="1"/>
</dbReference>
<evidence type="ECO:0000256" key="2">
    <source>
        <dbReference type="ARBA" id="ARBA00022980"/>
    </source>
</evidence>
<dbReference type="Proteomes" id="UP000186817">
    <property type="component" value="Unassembled WGS sequence"/>
</dbReference>
<evidence type="ECO:0000259" key="7">
    <source>
        <dbReference type="Pfam" id="PF00561"/>
    </source>
</evidence>
<dbReference type="PANTHER" id="PTHR11593:SF10">
    <property type="entry name" value="60S RIBOSOMAL PROTEIN L17"/>
    <property type="match status" value="1"/>
</dbReference>
<dbReference type="InterPro" id="IPR018260">
    <property type="entry name" value="Ribosomal_uL22_CS"/>
</dbReference>
<evidence type="ECO:0000256" key="6">
    <source>
        <dbReference type="SAM" id="Phobius"/>
    </source>
</evidence>
<dbReference type="NCBIfam" id="TIGR01038">
    <property type="entry name" value="uL22_arch_euk"/>
    <property type="match status" value="1"/>
</dbReference>
<evidence type="ECO:0000256" key="4">
    <source>
        <dbReference type="RuleBase" id="RU004005"/>
    </source>
</evidence>
<name>A0A1Q9CPH5_SYMMI</name>
<dbReference type="GO" id="GO:0003735">
    <property type="term" value="F:structural constituent of ribosome"/>
    <property type="evidence" value="ECO:0007669"/>
    <property type="project" value="InterPro"/>
</dbReference>
<keyword evidence="6" id="KW-1133">Transmembrane helix</keyword>